<dbReference type="Pfam" id="PF23366">
    <property type="entry name" value="Beta-prop_HVO_0234"/>
    <property type="match status" value="1"/>
</dbReference>
<gene>
    <name evidence="2" type="ORF">NDI79_16710</name>
</gene>
<comment type="caution">
    <text evidence="2">The sequence shown here is derived from an EMBL/GenBank/DDBJ whole genome shotgun (WGS) entry which is preliminary data.</text>
</comment>
<name>A0ABU2G4W5_9EURY</name>
<sequence length="298" mass="29532">MPTIDEKRVYTDNTGTETVFVATGAGAVAVSVSDDLVGGFGIAHRCAARDVAAGGGTLAVAADEDVFRADLTAAGGAGADEGGDAATDAEAAEGALDFEATGFGPAAAVGFDGESLLAGDDEGRVARLDAGEKAGSEESGESGAGAWTDLGRVGGVRAADGPLVAAADGVYRVDDGLSHVGLDDARDVAGSEPLAATGTGLYKLGNGWMDVLDGEFEAVSARDGRAHAAGGGDLYARDDGGEWSREPLPVGGDVAAVTHGRGATYAVTDAGTFLVRLPGEEWRHQILGLRGVAAAAAV</sequence>
<evidence type="ECO:0000313" key="3">
    <source>
        <dbReference type="Proteomes" id="UP001254813"/>
    </source>
</evidence>
<evidence type="ECO:0000259" key="1">
    <source>
        <dbReference type="Pfam" id="PF23366"/>
    </source>
</evidence>
<dbReference type="EMBL" id="JAMQOQ010000005">
    <property type="protein sequence ID" value="MDS0295815.1"/>
    <property type="molecule type" value="Genomic_DNA"/>
</dbReference>
<dbReference type="InterPro" id="IPR056505">
    <property type="entry name" value="Beta-prop_HVO_0234"/>
</dbReference>
<dbReference type="Proteomes" id="UP001254813">
    <property type="component" value="Unassembled WGS sequence"/>
</dbReference>
<protein>
    <recommendedName>
        <fullName evidence="1">HVO-0234-like beta-propeller domain-containing protein</fullName>
    </recommendedName>
</protein>
<proteinExistence type="predicted"/>
<organism evidence="2 3">
    <name type="scientific">Halogeometricum luteum</name>
    <dbReference type="NCBI Taxonomy" id="2950537"/>
    <lineage>
        <taxon>Archaea</taxon>
        <taxon>Methanobacteriati</taxon>
        <taxon>Methanobacteriota</taxon>
        <taxon>Stenosarchaea group</taxon>
        <taxon>Halobacteria</taxon>
        <taxon>Halobacteriales</taxon>
        <taxon>Haloferacaceae</taxon>
        <taxon>Halogeometricum</taxon>
    </lineage>
</organism>
<evidence type="ECO:0000313" key="2">
    <source>
        <dbReference type="EMBL" id="MDS0295815.1"/>
    </source>
</evidence>
<dbReference type="RefSeq" id="WP_310929781.1">
    <property type="nucleotide sequence ID" value="NZ_JAMQOQ010000005.1"/>
</dbReference>
<reference evidence="2 3" key="1">
    <citation type="submission" date="2022-06" db="EMBL/GenBank/DDBJ databases">
        <title>Halogeometricum sp. a new haloarchaeum isolate from saline soil.</title>
        <authorList>
            <person name="Strakova D."/>
            <person name="Galisteo C."/>
            <person name="Sanchez-Porro C."/>
            <person name="Ventosa A."/>
        </authorList>
    </citation>
    <scope>NUCLEOTIDE SEQUENCE [LARGE SCALE GENOMIC DNA]</scope>
    <source>
        <strain evidence="3">S3BR25-2</strain>
    </source>
</reference>
<feature type="domain" description="HVO-0234-like beta-propeller" evidence="1">
    <location>
        <begin position="3"/>
        <end position="296"/>
    </location>
</feature>
<keyword evidence="3" id="KW-1185">Reference proteome</keyword>
<accession>A0ABU2G4W5</accession>